<feature type="site" description="Could be important to modulate the pK values of the two catalytic cysteine residues" evidence="8">
    <location>
        <position position="158"/>
    </location>
</feature>
<feature type="active site" description="Proton acceptor" evidence="8">
    <location>
        <position position="216"/>
    </location>
</feature>
<comment type="catalytic activity">
    <reaction evidence="7 8">
        <text>(2S,6S)-2,6-diaminopimelate = meso-2,6-diaminopimelate</text>
        <dbReference type="Rhea" id="RHEA:15393"/>
        <dbReference type="ChEBI" id="CHEBI:57609"/>
        <dbReference type="ChEBI" id="CHEBI:57791"/>
        <dbReference type="EC" id="5.1.1.7"/>
    </reaction>
</comment>
<feature type="binding site" evidence="8">
    <location>
        <begin position="217"/>
        <end position="218"/>
    </location>
    <ligand>
        <name>substrate</name>
    </ligand>
</feature>
<comment type="similarity">
    <text evidence="2 8">Belongs to the diaminopimelate epimerase family.</text>
</comment>
<evidence type="ECO:0000313" key="10">
    <source>
        <dbReference type="EMBL" id="MCK7592830.1"/>
    </source>
</evidence>
<gene>
    <name evidence="8 10" type="primary">dapF</name>
    <name evidence="10" type="ORF">M0G41_04010</name>
</gene>
<dbReference type="NCBIfam" id="TIGR00652">
    <property type="entry name" value="DapF"/>
    <property type="match status" value="1"/>
</dbReference>
<evidence type="ECO:0000256" key="1">
    <source>
        <dbReference type="ARBA" id="ARBA00005196"/>
    </source>
</evidence>
<evidence type="ECO:0000256" key="8">
    <source>
        <dbReference type="HAMAP-Rule" id="MF_00197"/>
    </source>
</evidence>
<sequence length="273" mass="29023">MGLRFTKMHGAGNDFVVIDRRSATAPLDAALIARLCDRHRGVGCDQLLTIEPPRTAGSAFGYGIWNQDGSPAGQCGNGARCVVAWARRARIFEGASVRVDSPSGPVQAALQGEGIEIDMGRPDFSPHAVGFDGDRPEATLRAEGHDWWFGLVSMGNPHAVTRVDGVEDAPVSAVGRALQADRRFSDSCNVGFAELIGRDHIALRVFERGVGETLACGSGACAAVAVLHRQGLLDDQVRVTLPGGDLHIRWSGDGSPVRMRGPAQFVFEGEIEA</sequence>
<keyword evidence="6 8" id="KW-0413">Isomerase</keyword>
<dbReference type="Pfam" id="PF01678">
    <property type="entry name" value="DAP_epimerase"/>
    <property type="match status" value="2"/>
</dbReference>
<dbReference type="EMBL" id="JALNMH010000002">
    <property type="protein sequence ID" value="MCK7592830.1"/>
    <property type="molecule type" value="Genomic_DNA"/>
</dbReference>
<dbReference type="Gene3D" id="3.10.310.10">
    <property type="entry name" value="Diaminopimelate Epimerase, Chain A, domain 1"/>
    <property type="match status" value="2"/>
</dbReference>
<dbReference type="HAMAP" id="MF_00197">
    <property type="entry name" value="DAP_epimerase"/>
    <property type="match status" value="1"/>
</dbReference>
<feature type="binding site" evidence="8">
    <location>
        <position position="66"/>
    </location>
    <ligand>
        <name>substrate</name>
    </ligand>
</feature>
<comment type="pathway">
    <text evidence="1 8">Amino-acid biosynthesis; L-lysine biosynthesis via DAP pathway; DL-2,6-diaminopimelate from LL-2,6-diaminopimelate: step 1/1.</text>
</comment>
<evidence type="ECO:0000256" key="3">
    <source>
        <dbReference type="ARBA" id="ARBA00013080"/>
    </source>
</evidence>
<feature type="binding site" evidence="8">
    <location>
        <position position="189"/>
    </location>
    <ligand>
        <name>substrate</name>
    </ligand>
</feature>
<evidence type="ECO:0000256" key="7">
    <source>
        <dbReference type="ARBA" id="ARBA00051712"/>
    </source>
</evidence>
<feature type="active site" description="Proton donor" evidence="8">
    <location>
        <position position="75"/>
    </location>
</feature>
<keyword evidence="11" id="KW-1185">Reference proteome</keyword>
<dbReference type="InterPro" id="IPR001653">
    <property type="entry name" value="DAP_epimerase_DapF"/>
</dbReference>
<feature type="binding site" evidence="8">
    <location>
        <position position="156"/>
    </location>
    <ligand>
        <name>substrate</name>
    </ligand>
</feature>
<evidence type="ECO:0000256" key="5">
    <source>
        <dbReference type="ARBA" id="ARBA00023154"/>
    </source>
</evidence>
<evidence type="ECO:0000256" key="2">
    <source>
        <dbReference type="ARBA" id="ARBA00010219"/>
    </source>
</evidence>
<comment type="subcellular location">
    <subcellularLocation>
        <location evidence="8">Cytoplasm</location>
    </subcellularLocation>
</comment>
<keyword evidence="8" id="KW-0963">Cytoplasm</keyword>
<evidence type="ECO:0000256" key="6">
    <source>
        <dbReference type="ARBA" id="ARBA00023235"/>
    </source>
</evidence>
<keyword evidence="5 8" id="KW-0457">Lysine biosynthesis</keyword>
<organism evidence="10 11">
    <name type="scientific">Pseudomarimonas salicorniae</name>
    <dbReference type="NCBI Taxonomy" id="2933270"/>
    <lineage>
        <taxon>Bacteria</taxon>
        <taxon>Pseudomonadati</taxon>
        <taxon>Pseudomonadota</taxon>
        <taxon>Gammaproteobacteria</taxon>
        <taxon>Lysobacterales</taxon>
        <taxon>Lysobacteraceae</taxon>
        <taxon>Pseudomarimonas</taxon>
    </lineage>
</organism>
<dbReference type="PROSITE" id="PS01326">
    <property type="entry name" value="DAP_EPIMERASE"/>
    <property type="match status" value="1"/>
</dbReference>
<proteinExistence type="inferred from homology"/>
<dbReference type="SUPFAM" id="SSF54506">
    <property type="entry name" value="Diaminopimelate epimerase-like"/>
    <property type="match status" value="2"/>
</dbReference>
<feature type="site" description="Important for dimerization" evidence="8">
    <location>
        <position position="267"/>
    </location>
</feature>
<name>A0ABT0GFN0_9GAMM</name>
<feature type="binding site" evidence="8">
    <location>
        <position position="13"/>
    </location>
    <ligand>
        <name>substrate</name>
    </ligand>
</feature>
<dbReference type="GO" id="GO:0008837">
    <property type="term" value="F:diaminopimelate epimerase activity"/>
    <property type="evidence" value="ECO:0007669"/>
    <property type="project" value="UniProtKB-EC"/>
</dbReference>
<keyword evidence="4 8" id="KW-0028">Amino-acid biosynthesis</keyword>
<accession>A0ABT0GFN0</accession>
<dbReference type="PANTHER" id="PTHR31689">
    <property type="entry name" value="DIAMINOPIMELATE EPIMERASE, CHLOROPLASTIC"/>
    <property type="match status" value="1"/>
</dbReference>
<dbReference type="InterPro" id="IPR018510">
    <property type="entry name" value="DAP_epimerase_AS"/>
</dbReference>
<feature type="site" description="Could be important to modulate the pK values of the two catalytic cysteine residues" evidence="8">
    <location>
        <position position="207"/>
    </location>
</feature>
<feature type="active site" evidence="9">
    <location>
        <position position="75"/>
    </location>
</feature>
<protein>
    <recommendedName>
        <fullName evidence="3 8">Diaminopimelate epimerase</fullName>
        <shortName evidence="8">DAP epimerase</shortName>
        <ecNumber evidence="3 8">5.1.1.7</ecNumber>
    </recommendedName>
    <alternativeName>
        <fullName evidence="8">PLP-independent amino acid racemase</fullName>
    </alternativeName>
</protein>
<feature type="binding site" evidence="8">
    <location>
        <begin position="207"/>
        <end position="208"/>
    </location>
    <ligand>
        <name>substrate</name>
    </ligand>
</feature>
<comment type="caution">
    <text evidence="10">The sequence shown here is derived from an EMBL/GenBank/DDBJ whole genome shotgun (WGS) entry which is preliminary data.</text>
</comment>
<dbReference type="EC" id="5.1.1.7" evidence="3 8"/>
<evidence type="ECO:0000256" key="4">
    <source>
        <dbReference type="ARBA" id="ARBA00022605"/>
    </source>
</evidence>
<dbReference type="Proteomes" id="UP001431449">
    <property type="component" value="Unassembled WGS sequence"/>
</dbReference>
<evidence type="ECO:0000256" key="9">
    <source>
        <dbReference type="PROSITE-ProRule" id="PRU10125"/>
    </source>
</evidence>
<dbReference type="RefSeq" id="WP_248205312.1">
    <property type="nucleotide sequence ID" value="NZ_JALNMH010000002.1"/>
</dbReference>
<dbReference type="PANTHER" id="PTHR31689:SF0">
    <property type="entry name" value="DIAMINOPIMELATE EPIMERASE"/>
    <property type="match status" value="1"/>
</dbReference>
<reference evidence="10" key="1">
    <citation type="submission" date="2022-04" db="EMBL/GenBank/DDBJ databases">
        <title>Lysobacter sp. CAU 1642 isolated from sea sand.</title>
        <authorList>
            <person name="Kim W."/>
        </authorList>
    </citation>
    <scope>NUCLEOTIDE SEQUENCE</scope>
    <source>
        <strain evidence="10">CAU 1642</strain>
    </source>
</reference>
<comment type="subunit">
    <text evidence="8">Homodimer.</text>
</comment>
<feature type="binding site" evidence="8">
    <location>
        <begin position="76"/>
        <end position="77"/>
    </location>
    <ligand>
        <name>substrate</name>
    </ligand>
</feature>
<evidence type="ECO:0000313" key="11">
    <source>
        <dbReference type="Proteomes" id="UP001431449"/>
    </source>
</evidence>
<feature type="binding site" evidence="8">
    <location>
        <position position="46"/>
    </location>
    <ligand>
        <name>substrate</name>
    </ligand>
</feature>
<comment type="function">
    <text evidence="8">Catalyzes the stereoinversion of LL-2,6-diaminopimelate (L,L-DAP) to meso-diaminopimelate (meso-DAP), a precursor of L-lysine and an essential component of the bacterial peptidoglycan.</text>
</comment>